<dbReference type="EMBL" id="JAVLSJ010000001">
    <property type="protein sequence ID" value="MDR9847296.1"/>
    <property type="molecule type" value="Genomic_DNA"/>
</dbReference>
<dbReference type="Pfam" id="PF20720">
    <property type="entry name" value="nSTAND3"/>
    <property type="match status" value="1"/>
</dbReference>
<dbReference type="Proteomes" id="UP001246576">
    <property type="component" value="Unassembled WGS sequence"/>
</dbReference>
<dbReference type="SUPFAM" id="SSF52980">
    <property type="entry name" value="Restriction endonuclease-like"/>
    <property type="match status" value="1"/>
</dbReference>
<dbReference type="InterPro" id="IPR049050">
    <property type="entry name" value="nSTAND3"/>
</dbReference>
<keyword evidence="3" id="KW-0378">Hydrolase</keyword>
<dbReference type="Gene3D" id="3.40.50.300">
    <property type="entry name" value="P-loop containing nucleotide triphosphate hydrolases"/>
    <property type="match status" value="1"/>
</dbReference>
<protein>
    <submittedName>
        <fullName evidence="3">Restriction endonuclease</fullName>
        <ecNumber evidence="3">3.1.21.-</ecNumber>
    </submittedName>
</protein>
<comment type="caution">
    <text evidence="3">The sequence shown here is derived from an EMBL/GenBank/DDBJ whole genome shotgun (WGS) entry which is preliminary data.</text>
</comment>
<dbReference type="GO" id="GO:0004519">
    <property type="term" value="F:endonuclease activity"/>
    <property type="evidence" value="ECO:0007669"/>
    <property type="project" value="UniProtKB-KW"/>
</dbReference>
<evidence type="ECO:0000259" key="2">
    <source>
        <dbReference type="Pfam" id="PF20720"/>
    </source>
</evidence>
<dbReference type="InterPro" id="IPR007560">
    <property type="entry name" value="Restrct_endonuc_IV_Mrr"/>
</dbReference>
<feature type="domain" description="Novel STAND NTPase 3" evidence="2">
    <location>
        <begin position="175"/>
        <end position="252"/>
    </location>
</feature>
<reference evidence="3" key="1">
    <citation type="submission" date="2023-09" db="EMBL/GenBank/DDBJ databases">
        <title>Description of first Herbaspirillum huttiense subsp. nephrolepsisexaltata and Herbaspirillum huttiense subsp. lycopersicon.</title>
        <authorList>
            <person name="Poudel M."/>
            <person name="Sharma A."/>
            <person name="Goss E."/>
            <person name="Tapia J.H."/>
            <person name="Harmon C.M."/>
            <person name="Jones J.B."/>
        </authorList>
    </citation>
    <scope>NUCLEOTIDE SEQUENCE</scope>
    <source>
        <strain evidence="3">SE1</strain>
    </source>
</reference>
<name>A0ABU2EGN8_9BURK</name>
<dbReference type="EC" id="3.1.21.-" evidence="3"/>
<accession>A0ABU2EGN8</accession>
<keyword evidence="3" id="KW-0540">Nuclease</keyword>
<dbReference type="InterPro" id="IPR011335">
    <property type="entry name" value="Restrct_endonuc-II-like"/>
</dbReference>
<feature type="domain" description="Restriction endonuclease type IV Mrr" evidence="1">
    <location>
        <begin position="7"/>
        <end position="106"/>
    </location>
</feature>
<evidence type="ECO:0000313" key="4">
    <source>
        <dbReference type="Proteomes" id="UP001246576"/>
    </source>
</evidence>
<proteinExistence type="predicted"/>
<keyword evidence="4" id="KW-1185">Reference proteome</keyword>
<dbReference type="Pfam" id="PF04471">
    <property type="entry name" value="Mrr_cat"/>
    <property type="match status" value="1"/>
</dbReference>
<dbReference type="Gene3D" id="3.40.1350.10">
    <property type="match status" value="1"/>
</dbReference>
<dbReference type="SUPFAM" id="SSF52540">
    <property type="entry name" value="P-loop containing nucleoside triphosphate hydrolases"/>
    <property type="match status" value="1"/>
</dbReference>
<dbReference type="InterPro" id="IPR027417">
    <property type="entry name" value="P-loop_NTPase"/>
</dbReference>
<evidence type="ECO:0000313" key="3">
    <source>
        <dbReference type="EMBL" id="MDR9847296.1"/>
    </source>
</evidence>
<dbReference type="GO" id="GO:0016787">
    <property type="term" value="F:hydrolase activity"/>
    <property type="evidence" value="ECO:0007669"/>
    <property type="project" value="UniProtKB-KW"/>
</dbReference>
<dbReference type="InterPro" id="IPR011856">
    <property type="entry name" value="tRNA_endonuc-like_dom_sf"/>
</dbReference>
<organism evidence="3 4">
    <name type="scientific">Herbaspirillum huttiense subsp. lycopersici</name>
    <dbReference type="NCBI Taxonomy" id="3074428"/>
    <lineage>
        <taxon>Bacteria</taxon>
        <taxon>Pseudomonadati</taxon>
        <taxon>Pseudomonadota</taxon>
        <taxon>Betaproteobacteria</taxon>
        <taxon>Burkholderiales</taxon>
        <taxon>Oxalobacteraceae</taxon>
        <taxon>Herbaspirillum</taxon>
    </lineage>
</organism>
<keyword evidence="3" id="KW-0255">Endonuclease</keyword>
<evidence type="ECO:0000259" key="1">
    <source>
        <dbReference type="Pfam" id="PF04471"/>
    </source>
</evidence>
<sequence>MNNYSFDTLNDKEFENLCADLLGKKFGKTFERFKPGKDKGIDGRYLRDDGNAEIIQCKHWIRTSLDNLIKSLEKTEKEKVDKLNPERYFFCTSKEFGTDSKAKIQAALGGHIKTPKDIFGREDLNQLLNEHPGIEKRHFKLWLQSTVVLNHILKSGIYGRSEYAMKELQTQSAKYAVTENHEKARAKLEKEGVLVISGDPGIGKTTLAENLALEYVGNGFEYIVIADDLKEAESVFDKNERQLFYFDDFLGRII</sequence>
<gene>
    <name evidence="3" type="ORF">RI048_03620</name>
</gene>